<dbReference type="Gene3D" id="2.60.40.1090">
    <property type="entry name" value="Fimbrial-type adhesion domain"/>
    <property type="match status" value="1"/>
</dbReference>
<evidence type="ECO:0000256" key="1">
    <source>
        <dbReference type="SAM" id="Phobius"/>
    </source>
</evidence>
<dbReference type="RefSeq" id="WP_049703831.1">
    <property type="nucleotide sequence ID" value="NZ_CP006664.1"/>
</dbReference>
<dbReference type="AlphaFoldDB" id="A0A076LM43"/>
<gene>
    <name evidence="3" type="ORF">ETEE_0274</name>
</gene>
<keyword evidence="1" id="KW-0812">Transmembrane</keyword>
<dbReference type="InterPro" id="IPR008966">
    <property type="entry name" value="Adhesion_dom_sf"/>
</dbReference>
<evidence type="ECO:0000259" key="2">
    <source>
        <dbReference type="Pfam" id="PF00419"/>
    </source>
</evidence>
<organism evidence="3 4">
    <name type="scientific">Edwardsiella anguillarum ET080813</name>
    <dbReference type="NCBI Taxonomy" id="667120"/>
    <lineage>
        <taxon>Bacteria</taxon>
        <taxon>Pseudomonadati</taxon>
        <taxon>Pseudomonadota</taxon>
        <taxon>Gammaproteobacteria</taxon>
        <taxon>Enterobacterales</taxon>
        <taxon>Hafniaceae</taxon>
        <taxon>Edwardsiella</taxon>
    </lineage>
</organism>
<protein>
    <submittedName>
        <fullName evidence="3">Minor pili exported protein</fullName>
    </submittedName>
</protein>
<dbReference type="KEGG" id="ete:ETEE_0274"/>
<accession>A0A076LM43</accession>
<dbReference type="GO" id="GO:0009289">
    <property type="term" value="C:pilus"/>
    <property type="evidence" value="ECO:0007669"/>
    <property type="project" value="InterPro"/>
</dbReference>
<feature type="transmembrane region" description="Helical" evidence="1">
    <location>
        <begin position="28"/>
        <end position="46"/>
    </location>
</feature>
<sequence>MINDNWQHIISVSYDSVFQWKKNIAKSVRYLSMFLMFLLIFFAAISSSQADITGDKVSITFTGTLLRKPCHINNDEPINIHFGNVGVNKVDGVNYIQTIPYTVTCDDQYNEDENRGQPMLMFVNGSVTGYDPAALNTSVAGLGIHIIQDGHPMEINKGLRYEQVHNPVLQAVPVKQPGVILSGGAFSATATLLVVFE</sequence>
<name>A0A076LM43_9GAMM</name>
<reference evidence="3 4" key="1">
    <citation type="journal article" date="2012" name="PLoS ONE">
        <title>Edwardsiella comparative phylogenomics reveal the new intra/inter-species taxonomic relationships, virulence evolution and niche adaptation mechanisms.</title>
        <authorList>
            <person name="Yang M."/>
            <person name="Lv Y."/>
            <person name="Xiao J."/>
            <person name="Wu H."/>
            <person name="Zheng H."/>
            <person name="Liu Q."/>
            <person name="Zhang Y."/>
            <person name="Wang Q."/>
        </authorList>
    </citation>
    <scope>NUCLEOTIDE SEQUENCE [LARGE SCALE GENOMIC DNA]</scope>
    <source>
        <strain evidence="4">080813</strain>
    </source>
</reference>
<keyword evidence="1" id="KW-1133">Transmembrane helix</keyword>
<proteinExistence type="predicted"/>
<feature type="domain" description="Fimbrial-type adhesion" evidence="2">
    <location>
        <begin position="59"/>
        <end position="196"/>
    </location>
</feature>
<dbReference type="GO" id="GO:0007155">
    <property type="term" value="P:cell adhesion"/>
    <property type="evidence" value="ECO:0007669"/>
    <property type="project" value="InterPro"/>
</dbReference>
<dbReference type="GeneID" id="33938064"/>
<dbReference type="HOGENOM" id="CLU_114111_2_0_6"/>
<dbReference type="EMBL" id="CP006664">
    <property type="protein sequence ID" value="AIJ06754.1"/>
    <property type="molecule type" value="Genomic_DNA"/>
</dbReference>
<dbReference type="Pfam" id="PF00419">
    <property type="entry name" value="Fimbrial"/>
    <property type="match status" value="1"/>
</dbReference>
<keyword evidence="1" id="KW-0472">Membrane</keyword>
<dbReference type="InterPro" id="IPR036937">
    <property type="entry name" value="Adhesion_dom_fimbrial_sf"/>
</dbReference>
<dbReference type="Proteomes" id="UP000028681">
    <property type="component" value="Chromosome"/>
</dbReference>
<dbReference type="SUPFAM" id="SSF49401">
    <property type="entry name" value="Bacterial adhesins"/>
    <property type="match status" value="1"/>
</dbReference>
<evidence type="ECO:0000313" key="3">
    <source>
        <dbReference type="EMBL" id="AIJ06754.1"/>
    </source>
</evidence>
<dbReference type="InterPro" id="IPR000259">
    <property type="entry name" value="Adhesion_dom_fimbrial"/>
</dbReference>
<evidence type="ECO:0000313" key="4">
    <source>
        <dbReference type="Proteomes" id="UP000028681"/>
    </source>
</evidence>